<dbReference type="InParanoid" id="A2FP75"/>
<dbReference type="VEuPathDB" id="TrichDB:TVAG_277150"/>
<sequence length="155" mass="18159">MSNKEEQLKNKEEEETLEKTPFMMTIPAGESFAIDFAKHEEDACLLMHAARLDDKTEAKLIIKYDFYKQNPEELTDQELKTAEMETKEDVYVFNKGQKEITLEYTFYEDLNPFCEAQGSEIRIDGIFAQEVEEEEEDYEEEQAEGEEEQGKEAEK</sequence>
<reference evidence="2" key="1">
    <citation type="submission" date="2006-10" db="EMBL/GenBank/DDBJ databases">
        <authorList>
            <person name="Amadeo P."/>
            <person name="Zhao Q."/>
            <person name="Wortman J."/>
            <person name="Fraser-Liggett C."/>
            <person name="Carlton J."/>
        </authorList>
    </citation>
    <scope>NUCLEOTIDE SEQUENCE</scope>
    <source>
        <strain evidence="2">G3</strain>
    </source>
</reference>
<feature type="compositionally biased region" description="Acidic residues" evidence="1">
    <location>
        <begin position="130"/>
        <end position="147"/>
    </location>
</feature>
<dbReference type="Proteomes" id="UP000001542">
    <property type="component" value="Unassembled WGS sequence"/>
</dbReference>
<gene>
    <name evidence="2" type="ORF">TVAG_277150</name>
</gene>
<name>A2FP75_TRIV3</name>
<feature type="region of interest" description="Disordered" evidence="1">
    <location>
        <begin position="1"/>
        <end position="20"/>
    </location>
</feature>
<feature type="region of interest" description="Disordered" evidence="1">
    <location>
        <begin position="126"/>
        <end position="155"/>
    </location>
</feature>
<protein>
    <submittedName>
        <fullName evidence="2">Uncharacterized protein</fullName>
    </submittedName>
</protein>
<dbReference type="EMBL" id="DS113920">
    <property type="protein sequence ID" value="EAX93310.1"/>
    <property type="molecule type" value="Genomic_DNA"/>
</dbReference>
<keyword evidence="3" id="KW-1185">Reference proteome</keyword>
<reference evidence="2" key="2">
    <citation type="journal article" date="2007" name="Science">
        <title>Draft genome sequence of the sexually transmitted pathogen Trichomonas vaginalis.</title>
        <authorList>
            <person name="Carlton J.M."/>
            <person name="Hirt R.P."/>
            <person name="Silva J.C."/>
            <person name="Delcher A.L."/>
            <person name="Schatz M."/>
            <person name="Zhao Q."/>
            <person name="Wortman J.R."/>
            <person name="Bidwell S.L."/>
            <person name="Alsmark U.C.M."/>
            <person name="Besteiro S."/>
            <person name="Sicheritz-Ponten T."/>
            <person name="Noel C.J."/>
            <person name="Dacks J.B."/>
            <person name="Foster P.G."/>
            <person name="Simillion C."/>
            <person name="Van de Peer Y."/>
            <person name="Miranda-Saavedra D."/>
            <person name="Barton G.J."/>
            <person name="Westrop G.D."/>
            <person name="Mueller S."/>
            <person name="Dessi D."/>
            <person name="Fiori P.L."/>
            <person name="Ren Q."/>
            <person name="Paulsen I."/>
            <person name="Zhang H."/>
            <person name="Bastida-Corcuera F.D."/>
            <person name="Simoes-Barbosa A."/>
            <person name="Brown M.T."/>
            <person name="Hayes R.D."/>
            <person name="Mukherjee M."/>
            <person name="Okumura C.Y."/>
            <person name="Schneider R."/>
            <person name="Smith A.J."/>
            <person name="Vanacova S."/>
            <person name="Villalvazo M."/>
            <person name="Haas B.J."/>
            <person name="Pertea M."/>
            <person name="Feldblyum T.V."/>
            <person name="Utterback T.R."/>
            <person name="Shu C.L."/>
            <person name="Osoegawa K."/>
            <person name="de Jong P.J."/>
            <person name="Hrdy I."/>
            <person name="Horvathova L."/>
            <person name="Zubacova Z."/>
            <person name="Dolezal P."/>
            <person name="Malik S.B."/>
            <person name="Logsdon J.M. Jr."/>
            <person name="Henze K."/>
            <person name="Gupta A."/>
            <person name="Wang C.C."/>
            <person name="Dunne R.L."/>
            <person name="Upcroft J.A."/>
            <person name="Upcroft P."/>
            <person name="White O."/>
            <person name="Salzberg S.L."/>
            <person name="Tang P."/>
            <person name="Chiu C.-H."/>
            <person name="Lee Y.-S."/>
            <person name="Embley T.M."/>
            <person name="Coombs G.H."/>
            <person name="Mottram J.C."/>
            <person name="Tachezy J."/>
            <person name="Fraser-Liggett C.M."/>
            <person name="Johnson P.J."/>
        </authorList>
    </citation>
    <scope>NUCLEOTIDE SEQUENCE [LARGE SCALE GENOMIC DNA]</scope>
    <source>
        <strain evidence="2">G3</strain>
    </source>
</reference>
<accession>A2FP75</accession>
<dbReference type="RefSeq" id="XP_001306240.1">
    <property type="nucleotide sequence ID" value="XM_001306239.1"/>
</dbReference>
<dbReference type="VEuPathDB" id="TrichDB:TVAGG3_0154530"/>
<organism evidence="2 3">
    <name type="scientific">Trichomonas vaginalis (strain ATCC PRA-98 / G3)</name>
    <dbReference type="NCBI Taxonomy" id="412133"/>
    <lineage>
        <taxon>Eukaryota</taxon>
        <taxon>Metamonada</taxon>
        <taxon>Parabasalia</taxon>
        <taxon>Trichomonadida</taxon>
        <taxon>Trichomonadidae</taxon>
        <taxon>Trichomonas</taxon>
    </lineage>
</organism>
<dbReference type="AlphaFoldDB" id="A2FP75"/>
<evidence type="ECO:0000313" key="2">
    <source>
        <dbReference type="EMBL" id="EAX93310.1"/>
    </source>
</evidence>
<dbReference type="KEGG" id="tva:4751028"/>
<evidence type="ECO:0000256" key="1">
    <source>
        <dbReference type="SAM" id="MobiDB-lite"/>
    </source>
</evidence>
<evidence type="ECO:0000313" key="3">
    <source>
        <dbReference type="Proteomes" id="UP000001542"/>
    </source>
</evidence>
<feature type="compositionally biased region" description="Basic and acidic residues" evidence="1">
    <location>
        <begin position="1"/>
        <end position="12"/>
    </location>
</feature>
<proteinExistence type="predicted"/>